<name>A0A6I5KXM3_9FLAO</name>
<protein>
    <submittedName>
        <fullName evidence="2">YceI family protein</fullName>
    </submittedName>
</protein>
<dbReference type="Pfam" id="PF04264">
    <property type="entry name" value="YceI"/>
    <property type="match status" value="1"/>
</dbReference>
<organism evidence="2 3">
    <name type="scientific">Flagellimonas sediminis</name>
    <dbReference type="NCBI Taxonomy" id="2696468"/>
    <lineage>
        <taxon>Bacteria</taxon>
        <taxon>Pseudomonadati</taxon>
        <taxon>Bacteroidota</taxon>
        <taxon>Flavobacteriia</taxon>
        <taxon>Flavobacteriales</taxon>
        <taxon>Flavobacteriaceae</taxon>
        <taxon>Flagellimonas</taxon>
    </lineage>
</organism>
<sequence>MESQIRKRQFTLQAIFLWITFGLIPLTLAAQNFKLNNGEGKVTVTGTSTLHDWEEVAEQKSGTLVLDASGDLPSVSTLKFVVDVESLKSGHDGMDKNTYKALNTDKHKQITFQMLEVKSISPVVSASKGYKMVALGNLTIAGKTNKVELPFNLTINGDKVELEGKKPLKMTDFGVEPPKALLGTIKTGDEIEVHYNTIWTK</sequence>
<dbReference type="InterPro" id="IPR007372">
    <property type="entry name" value="Lipid/polyisoprenoid-bd_YceI"/>
</dbReference>
<comment type="caution">
    <text evidence="2">The sequence shown here is derived from an EMBL/GenBank/DDBJ whole genome shotgun (WGS) entry which is preliminary data.</text>
</comment>
<proteinExistence type="predicted"/>
<dbReference type="EMBL" id="JAAAMI010000009">
    <property type="protein sequence ID" value="NDV44705.1"/>
    <property type="molecule type" value="Genomic_DNA"/>
</dbReference>
<keyword evidence="3" id="KW-1185">Reference proteome</keyword>
<dbReference type="Proteomes" id="UP000468707">
    <property type="component" value="Unassembled WGS sequence"/>
</dbReference>
<accession>A0A6I5KXM3</accession>
<dbReference type="PANTHER" id="PTHR34406:SF1">
    <property type="entry name" value="PROTEIN YCEI"/>
    <property type="match status" value="1"/>
</dbReference>
<evidence type="ECO:0000259" key="1">
    <source>
        <dbReference type="SMART" id="SM00867"/>
    </source>
</evidence>
<gene>
    <name evidence="2" type="ORF">GTK07_15360</name>
</gene>
<evidence type="ECO:0000313" key="3">
    <source>
        <dbReference type="Proteomes" id="UP000468707"/>
    </source>
</evidence>
<dbReference type="SMART" id="SM00867">
    <property type="entry name" value="YceI"/>
    <property type="match status" value="1"/>
</dbReference>
<dbReference type="RefSeq" id="WP_163636135.1">
    <property type="nucleotide sequence ID" value="NZ_JAAAMI010000009.1"/>
</dbReference>
<dbReference type="Gene3D" id="2.40.128.110">
    <property type="entry name" value="Lipid/polyisoprenoid-binding, YceI-like"/>
    <property type="match status" value="1"/>
</dbReference>
<evidence type="ECO:0000313" key="2">
    <source>
        <dbReference type="EMBL" id="NDV44705.1"/>
    </source>
</evidence>
<dbReference type="PANTHER" id="PTHR34406">
    <property type="entry name" value="PROTEIN YCEI"/>
    <property type="match status" value="1"/>
</dbReference>
<feature type="domain" description="Lipid/polyisoprenoid-binding YceI-like" evidence="1">
    <location>
        <begin position="32"/>
        <end position="200"/>
    </location>
</feature>
<dbReference type="InterPro" id="IPR036761">
    <property type="entry name" value="TTHA0802/YceI-like_sf"/>
</dbReference>
<dbReference type="SUPFAM" id="SSF101874">
    <property type="entry name" value="YceI-like"/>
    <property type="match status" value="1"/>
</dbReference>
<dbReference type="AlphaFoldDB" id="A0A6I5KXM3"/>
<reference evidence="2 3" key="1">
    <citation type="submission" date="2020-01" db="EMBL/GenBank/DDBJ databases">
        <title>Muricauda sediminis sp.nov. 40Bstr401.</title>
        <authorList>
            <person name="Xue Z."/>
            <person name="Zhu S."/>
            <person name="Ren N."/>
            <person name="Chen T."/>
            <person name="Chen X."/>
            <person name="Chen J."/>
            <person name="Yang J."/>
        </authorList>
    </citation>
    <scope>NUCLEOTIDE SEQUENCE [LARGE SCALE GENOMIC DNA]</scope>
    <source>
        <strain evidence="2 3">40Bstr401</strain>
    </source>
</reference>